<reference evidence="2" key="1">
    <citation type="submission" date="2021-05" db="EMBL/GenBank/DDBJ databases">
        <authorList>
            <person name="Pietrasiak N."/>
            <person name="Ward R."/>
            <person name="Stajich J.E."/>
            <person name="Kurbessoian T."/>
        </authorList>
    </citation>
    <scope>NUCLEOTIDE SEQUENCE</scope>
    <source>
        <strain evidence="2">GSE-NOS-MK-12-04C</strain>
    </source>
</reference>
<dbReference type="AlphaFoldDB" id="A0A951QME2"/>
<evidence type="ECO:0000313" key="2">
    <source>
        <dbReference type="EMBL" id="MBW4669079.1"/>
    </source>
</evidence>
<sequence length="181" mass="20507">MSNQVYPIESYKFSSNDAVLFDANIWLYIYGPPSHISNQYRYAYTLGLRRIRGAGCRILIDALVLSEFINAYARFFYNKLPSSIKPAEFKIFRNSADFKPVAEQIAKRARKILEKSEPTKNRFEPAQMGVILSLYAGGEADFNDQILAELCRLNDLKLVTHDADFSAANLTILTANPRLLG</sequence>
<dbReference type="InterPro" id="IPR029060">
    <property type="entry name" value="PIN-like_dom_sf"/>
</dbReference>
<comment type="caution">
    <text evidence="2">The sequence shown here is derived from an EMBL/GenBank/DDBJ whole genome shotgun (WGS) entry which is preliminary data.</text>
</comment>
<dbReference type="SUPFAM" id="SSF88723">
    <property type="entry name" value="PIN domain-like"/>
    <property type="match status" value="1"/>
</dbReference>
<dbReference type="InterPro" id="IPR002716">
    <property type="entry name" value="PIN_dom"/>
</dbReference>
<dbReference type="Proteomes" id="UP000729701">
    <property type="component" value="Unassembled WGS sequence"/>
</dbReference>
<dbReference type="Gene3D" id="3.40.50.1010">
    <property type="entry name" value="5'-nuclease"/>
    <property type="match status" value="1"/>
</dbReference>
<dbReference type="EMBL" id="JAHHGZ010000017">
    <property type="protein sequence ID" value="MBW4669079.1"/>
    <property type="molecule type" value="Genomic_DNA"/>
</dbReference>
<gene>
    <name evidence="2" type="ORF">KME60_17050</name>
</gene>
<evidence type="ECO:0000313" key="3">
    <source>
        <dbReference type="Proteomes" id="UP000729701"/>
    </source>
</evidence>
<name>A0A951QME2_9CYAN</name>
<feature type="domain" description="PIN" evidence="1">
    <location>
        <begin position="20"/>
        <end position="167"/>
    </location>
</feature>
<reference evidence="2" key="2">
    <citation type="journal article" date="2022" name="Microbiol. Resour. Announc.">
        <title>Metagenome Sequencing to Explore Phylogenomics of Terrestrial Cyanobacteria.</title>
        <authorList>
            <person name="Ward R.D."/>
            <person name="Stajich J.E."/>
            <person name="Johansen J.R."/>
            <person name="Huntemann M."/>
            <person name="Clum A."/>
            <person name="Foster B."/>
            <person name="Foster B."/>
            <person name="Roux S."/>
            <person name="Palaniappan K."/>
            <person name="Varghese N."/>
            <person name="Mukherjee S."/>
            <person name="Reddy T.B.K."/>
            <person name="Daum C."/>
            <person name="Copeland A."/>
            <person name="Chen I.A."/>
            <person name="Ivanova N.N."/>
            <person name="Kyrpides N.C."/>
            <person name="Shapiro N."/>
            <person name="Eloe-Fadrosh E.A."/>
            <person name="Pietrasiak N."/>
        </authorList>
    </citation>
    <scope>NUCLEOTIDE SEQUENCE</scope>
    <source>
        <strain evidence="2">GSE-NOS-MK-12-04C</strain>
    </source>
</reference>
<accession>A0A951QME2</accession>
<dbReference type="CDD" id="cd09854">
    <property type="entry name" value="PIN_VapC-like"/>
    <property type="match status" value="1"/>
</dbReference>
<protein>
    <submittedName>
        <fullName evidence="2">PIN domain-containing protein</fullName>
    </submittedName>
</protein>
<evidence type="ECO:0000259" key="1">
    <source>
        <dbReference type="Pfam" id="PF01850"/>
    </source>
</evidence>
<proteinExistence type="predicted"/>
<organism evidence="2 3">
    <name type="scientific">Cyanomargarita calcarea GSE-NOS-MK-12-04C</name>
    <dbReference type="NCBI Taxonomy" id="2839659"/>
    <lineage>
        <taxon>Bacteria</taxon>
        <taxon>Bacillati</taxon>
        <taxon>Cyanobacteriota</taxon>
        <taxon>Cyanophyceae</taxon>
        <taxon>Nostocales</taxon>
        <taxon>Cyanomargaritaceae</taxon>
        <taxon>Cyanomargarita</taxon>
    </lineage>
</organism>
<dbReference type="Pfam" id="PF01850">
    <property type="entry name" value="PIN"/>
    <property type="match status" value="1"/>
</dbReference>